<evidence type="ECO:0000313" key="2">
    <source>
        <dbReference type="EMBL" id="MBW0505069.1"/>
    </source>
</evidence>
<dbReference type="EMBL" id="AVOT02018289">
    <property type="protein sequence ID" value="MBW0505069.1"/>
    <property type="molecule type" value="Genomic_DNA"/>
</dbReference>
<dbReference type="Pfam" id="PF17921">
    <property type="entry name" value="Integrase_H2C2"/>
    <property type="match status" value="1"/>
</dbReference>
<protein>
    <recommendedName>
        <fullName evidence="1">Integrase zinc-binding domain-containing protein</fullName>
    </recommendedName>
</protein>
<dbReference type="InterPro" id="IPR041588">
    <property type="entry name" value="Integrase_H2C2"/>
</dbReference>
<name>A0A9Q3DKP4_9BASI</name>
<organism evidence="2 3">
    <name type="scientific">Austropuccinia psidii MF-1</name>
    <dbReference type="NCBI Taxonomy" id="1389203"/>
    <lineage>
        <taxon>Eukaryota</taxon>
        <taxon>Fungi</taxon>
        <taxon>Dikarya</taxon>
        <taxon>Basidiomycota</taxon>
        <taxon>Pucciniomycotina</taxon>
        <taxon>Pucciniomycetes</taxon>
        <taxon>Pucciniales</taxon>
        <taxon>Sphaerophragmiaceae</taxon>
        <taxon>Austropuccinia</taxon>
    </lineage>
</organism>
<feature type="domain" description="Integrase zinc-binding" evidence="1">
    <location>
        <begin position="58"/>
        <end position="100"/>
    </location>
</feature>
<comment type="caution">
    <text evidence="2">The sequence shown here is derived from an EMBL/GenBank/DDBJ whole genome shotgun (WGS) entry which is preliminary data.</text>
</comment>
<evidence type="ECO:0000259" key="1">
    <source>
        <dbReference type="Pfam" id="PF17921"/>
    </source>
</evidence>
<evidence type="ECO:0000313" key="3">
    <source>
        <dbReference type="Proteomes" id="UP000765509"/>
    </source>
</evidence>
<dbReference type="AlphaFoldDB" id="A0A9Q3DKP4"/>
<gene>
    <name evidence="2" type="ORF">O181_044784</name>
</gene>
<reference evidence="2" key="1">
    <citation type="submission" date="2021-03" db="EMBL/GenBank/DDBJ databases">
        <title>Draft genome sequence of rust myrtle Austropuccinia psidii MF-1, a brazilian biotype.</title>
        <authorList>
            <person name="Quecine M.C."/>
            <person name="Pachon D.M.R."/>
            <person name="Bonatelli M.L."/>
            <person name="Correr F.H."/>
            <person name="Franceschini L.M."/>
            <person name="Leite T.F."/>
            <person name="Margarido G.R.A."/>
            <person name="Almeida C.A."/>
            <person name="Ferrarezi J.A."/>
            <person name="Labate C.A."/>
        </authorList>
    </citation>
    <scope>NUCLEOTIDE SEQUENCE</scope>
    <source>
        <strain evidence="2">MF-1</strain>
    </source>
</reference>
<accession>A0A9Q3DKP4</accession>
<keyword evidence="3" id="KW-1185">Reference proteome</keyword>
<sequence>MHFNLQKPFPVKVEVWKDPKYKVILQGLGEGESVDNYSTYPSSQQILFKEWEVVPNDPTIKLKILKNNKTSPPAGHPGQERTIRIFKKNCYWSIMTQLIRD</sequence>
<dbReference type="OrthoDB" id="2273864at2759"/>
<dbReference type="Proteomes" id="UP000765509">
    <property type="component" value="Unassembled WGS sequence"/>
</dbReference>
<proteinExistence type="predicted"/>